<gene>
    <name evidence="1" type="ORF">AVEN_73085_1</name>
</gene>
<dbReference type="AlphaFoldDB" id="A0A4Y2J1N4"/>
<name>A0A4Y2J1N4_ARAVE</name>
<sequence length="84" mass="9378">MYLYGLAHFKSIIVIIDRCFCYNAVVARFRLRARSVPGSKPDFTEDPCMGPLHIKSYVGDQTSSHWCSVDVWRGAAISGAVLII</sequence>
<evidence type="ECO:0000313" key="2">
    <source>
        <dbReference type="Proteomes" id="UP000499080"/>
    </source>
</evidence>
<evidence type="ECO:0000313" key="1">
    <source>
        <dbReference type="EMBL" id="GBM83086.1"/>
    </source>
</evidence>
<organism evidence="1 2">
    <name type="scientific">Araneus ventricosus</name>
    <name type="common">Orbweaver spider</name>
    <name type="synonym">Epeira ventricosa</name>
    <dbReference type="NCBI Taxonomy" id="182803"/>
    <lineage>
        <taxon>Eukaryota</taxon>
        <taxon>Metazoa</taxon>
        <taxon>Ecdysozoa</taxon>
        <taxon>Arthropoda</taxon>
        <taxon>Chelicerata</taxon>
        <taxon>Arachnida</taxon>
        <taxon>Araneae</taxon>
        <taxon>Araneomorphae</taxon>
        <taxon>Entelegynae</taxon>
        <taxon>Araneoidea</taxon>
        <taxon>Araneidae</taxon>
        <taxon>Araneus</taxon>
    </lineage>
</organism>
<protein>
    <submittedName>
        <fullName evidence="1">Uncharacterized protein</fullName>
    </submittedName>
</protein>
<dbReference type="EMBL" id="BGPR01003056">
    <property type="protein sequence ID" value="GBM83086.1"/>
    <property type="molecule type" value="Genomic_DNA"/>
</dbReference>
<reference evidence="1 2" key="1">
    <citation type="journal article" date="2019" name="Sci. Rep.">
        <title>Orb-weaving spider Araneus ventricosus genome elucidates the spidroin gene catalogue.</title>
        <authorList>
            <person name="Kono N."/>
            <person name="Nakamura H."/>
            <person name="Ohtoshi R."/>
            <person name="Moran D.A.P."/>
            <person name="Shinohara A."/>
            <person name="Yoshida Y."/>
            <person name="Fujiwara M."/>
            <person name="Mori M."/>
            <person name="Tomita M."/>
            <person name="Arakawa K."/>
        </authorList>
    </citation>
    <scope>NUCLEOTIDE SEQUENCE [LARGE SCALE GENOMIC DNA]</scope>
</reference>
<proteinExistence type="predicted"/>
<accession>A0A4Y2J1N4</accession>
<comment type="caution">
    <text evidence="1">The sequence shown here is derived from an EMBL/GenBank/DDBJ whole genome shotgun (WGS) entry which is preliminary data.</text>
</comment>
<dbReference type="Proteomes" id="UP000499080">
    <property type="component" value="Unassembled WGS sequence"/>
</dbReference>
<keyword evidence="2" id="KW-1185">Reference proteome</keyword>